<dbReference type="GO" id="GO:0015627">
    <property type="term" value="C:type II protein secretion system complex"/>
    <property type="evidence" value="ECO:0007669"/>
    <property type="project" value="InterPro"/>
</dbReference>
<dbReference type="AlphaFoldDB" id="A0A4P9A444"/>
<dbReference type="GO" id="GO:0015628">
    <property type="term" value="P:protein secretion by the type II secretion system"/>
    <property type="evidence" value="ECO:0007669"/>
    <property type="project" value="InterPro"/>
</dbReference>
<sequence length="202" mass="22346">MPGPKPGALPLGDGPIRATRVSVATCNIVAHPGKDTKLANLPTPPYNQTMHKQYGFTIVEVLVVVLVLGILMTLGGLAWRTAREDAINNESKTELLTIQNAVEEYYTQNGEYPWPASCSKYSSATNRTCDAGELNPLLVPKYLKELPTDWRGKHYEYTVNKSPDNRYGLLMYRANGTKCRVGKGILAMWWNTPAPAAENCDF</sequence>
<proteinExistence type="predicted"/>
<reference evidence="7 8" key="1">
    <citation type="submission" date="2019-04" db="EMBL/GenBank/DDBJ databases">
        <title>Saccharibacteria TM7 genomes.</title>
        <authorList>
            <person name="Bor B."/>
            <person name="He X."/>
            <person name="Chen T."/>
            <person name="Dewhirst F.E."/>
        </authorList>
    </citation>
    <scope>NUCLEOTIDE SEQUENCE [LARGE SCALE GENOMIC DNA]</scope>
    <source>
        <strain evidence="7 8">BB001</strain>
    </source>
</reference>
<dbReference type="Pfam" id="PF07963">
    <property type="entry name" value="N_methyl"/>
    <property type="match status" value="1"/>
</dbReference>
<dbReference type="InterPro" id="IPR012902">
    <property type="entry name" value="N_methyl_site"/>
</dbReference>
<keyword evidence="5 6" id="KW-0472">Membrane</keyword>
<protein>
    <submittedName>
        <fullName evidence="7">Prepilin-type N-terminal cleavage/methylation domain-containing protein</fullName>
    </submittedName>
</protein>
<accession>A0A4P9A444</accession>
<feature type="transmembrane region" description="Helical" evidence="6">
    <location>
        <begin position="54"/>
        <end position="79"/>
    </location>
</feature>
<evidence type="ECO:0000256" key="5">
    <source>
        <dbReference type="ARBA" id="ARBA00023136"/>
    </source>
</evidence>
<dbReference type="KEGG" id="nft:FBF37_01430"/>
<evidence type="ECO:0000313" key="8">
    <source>
        <dbReference type="Proteomes" id="UP000310639"/>
    </source>
</evidence>
<dbReference type="InterPro" id="IPR045584">
    <property type="entry name" value="Pilin-like"/>
</dbReference>
<name>A0A4P9A444_9BACT</name>
<evidence type="ECO:0000256" key="4">
    <source>
        <dbReference type="ARBA" id="ARBA00022989"/>
    </source>
</evidence>
<dbReference type="Gene3D" id="3.30.700.10">
    <property type="entry name" value="Glycoprotein, Type 4 Pilin"/>
    <property type="match status" value="1"/>
</dbReference>
<dbReference type="PANTHER" id="PTHR30093:SF44">
    <property type="entry name" value="TYPE II SECRETION SYSTEM CORE PROTEIN G"/>
    <property type="match status" value="1"/>
</dbReference>
<keyword evidence="2" id="KW-0488">Methylation</keyword>
<evidence type="ECO:0000313" key="7">
    <source>
        <dbReference type="EMBL" id="QCT42601.1"/>
    </source>
</evidence>
<dbReference type="Proteomes" id="UP000310639">
    <property type="component" value="Chromosome"/>
</dbReference>
<dbReference type="PANTHER" id="PTHR30093">
    <property type="entry name" value="GENERAL SECRETION PATHWAY PROTEIN G"/>
    <property type="match status" value="1"/>
</dbReference>
<keyword evidence="3 6" id="KW-0812">Transmembrane</keyword>
<dbReference type="PRINTS" id="PR00813">
    <property type="entry name" value="BCTERIALGSPG"/>
</dbReference>
<dbReference type="InterPro" id="IPR000983">
    <property type="entry name" value="Bac_GSPG_pilin"/>
</dbReference>
<organism evidence="7 8">
    <name type="scientific">Candidatus Nanosynbacter featherlites</name>
    <dbReference type="NCBI Taxonomy" id="2572088"/>
    <lineage>
        <taxon>Bacteria</taxon>
        <taxon>Candidatus Saccharimonadota</taxon>
        <taxon>Candidatus Saccharimonadia</taxon>
        <taxon>Candidatus Nanosynbacterales</taxon>
        <taxon>Candidatus Nanosynbacteraceae</taxon>
        <taxon>Candidatus Nanosynbacter</taxon>
    </lineage>
</organism>
<evidence type="ECO:0000256" key="6">
    <source>
        <dbReference type="SAM" id="Phobius"/>
    </source>
</evidence>
<evidence type="ECO:0000256" key="1">
    <source>
        <dbReference type="ARBA" id="ARBA00004167"/>
    </source>
</evidence>
<dbReference type="SUPFAM" id="SSF54523">
    <property type="entry name" value="Pili subunits"/>
    <property type="match status" value="1"/>
</dbReference>
<dbReference type="OrthoDB" id="5383143at2"/>
<evidence type="ECO:0000256" key="2">
    <source>
        <dbReference type="ARBA" id="ARBA00022481"/>
    </source>
</evidence>
<evidence type="ECO:0000256" key="3">
    <source>
        <dbReference type="ARBA" id="ARBA00022692"/>
    </source>
</evidence>
<comment type="subcellular location">
    <subcellularLocation>
        <location evidence="1">Membrane</location>
        <topology evidence="1">Single-pass membrane protein</topology>
    </subcellularLocation>
</comment>
<dbReference type="EMBL" id="CP040004">
    <property type="protein sequence ID" value="QCT42601.1"/>
    <property type="molecule type" value="Genomic_DNA"/>
</dbReference>
<dbReference type="NCBIfam" id="TIGR02532">
    <property type="entry name" value="IV_pilin_GFxxxE"/>
    <property type="match status" value="1"/>
</dbReference>
<keyword evidence="8" id="KW-1185">Reference proteome</keyword>
<dbReference type="GO" id="GO:0016020">
    <property type="term" value="C:membrane"/>
    <property type="evidence" value="ECO:0007669"/>
    <property type="project" value="UniProtKB-SubCell"/>
</dbReference>
<keyword evidence="4 6" id="KW-1133">Transmembrane helix</keyword>
<gene>
    <name evidence="7" type="ORF">FBF37_01430</name>
</gene>